<dbReference type="InterPro" id="IPR013783">
    <property type="entry name" value="Ig-like_fold"/>
</dbReference>
<dbReference type="InterPro" id="IPR003344">
    <property type="entry name" value="Big_1_dom"/>
</dbReference>
<organism evidence="3 4">
    <name type="scientific">Candidatus Shapirobacteria bacterium CG07_land_8_20_14_0_80_39_12</name>
    <dbReference type="NCBI Taxonomy" id="1974480"/>
    <lineage>
        <taxon>Bacteria</taxon>
        <taxon>Candidatus Shapironibacteriota</taxon>
    </lineage>
</organism>
<dbReference type="AlphaFoldDB" id="A0A2M6YQK2"/>
<dbReference type="Pfam" id="PF02369">
    <property type="entry name" value="Big_1"/>
    <property type="match status" value="1"/>
</dbReference>
<sequence>MEQKKSKKGLVLAIVVLLILLFSLGFGVFFIGQRTAFWGRAFTPGAGVGEVALDNSYLFASPLSAQAGGKEKIRVTVFLLDSQGRGVPGKVVFLGQDEKLKIDSVQAVSDNLGRALFDISSASPADYLIEARVDNQVLPQRVKLNFR</sequence>
<proteinExistence type="inferred from homology"/>
<gene>
    <name evidence="3" type="ORF">COT04_00130</name>
</gene>
<reference evidence="4" key="1">
    <citation type="submission" date="2017-09" db="EMBL/GenBank/DDBJ databases">
        <title>Depth-based differentiation of microbial function through sediment-hosted aquifers and enrichment of novel symbionts in the deep terrestrial subsurface.</title>
        <authorList>
            <person name="Probst A.J."/>
            <person name="Ladd B."/>
            <person name="Jarett J.K."/>
            <person name="Geller-Mcgrath D.E."/>
            <person name="Sieber C.M.K."/>
            <person name="Emerson J.B."/>
            <person name="Anantharaman K."/>
            <person name="Thomas B.C."/>
            <person name="Malmstrom R."/>
            <person name="Stieglmeier M."/>
            <person name="Klingl A."/>
            <person name="Woyke T."/>
            <person name="Ryan C.M."/>
            <person name="Banfield J.F."/>
        </authorList>
    </citation>
    <scope>NUCLEOTIDE SEQUENCE [LARGE SCALE GENOMIC DNA]</scope>
</reference>
<evidence type="ECO:0000313" key="4">
    <source>
        <dbReference type="Proteomes" id="UP000229559"/>
    </source>
</evidence>
<dbReference type="Proteomes" id="UP000229559">
    <property type="component" value="Unassembled WGS sequence"/>
</dbReference>
<protein>
    <recommendedName>
        <fullName evidence="2">Big-1 domain-containing protein</fullName>
    </recommendedName>
</protein>
<dbReference type="InterPro" id="IPR008964">
    <property type="entry name" value="Invasin/intimin_cell_adhesion"/>
</dbReference>
<evidence type="ECO:0000256" key="1">
    <source>
        <dbReference type="ARBA" id="ARBA00010116"/>
    </source>
</evidence>
<accession>A0A2M6YQK2</accession>
<dbReference type="Gene3D" id="2.60.40.10">
    <property type="entry name" value="Immunoglobulins"/>
    <property type="match status" value="1"/>
</dbReference>
<feature type="domain" description="Big-1" evidence="2">
    <location>
        <begin position="58"/>
        <end position="146"/>
    </location>
</feature>
<evidence type="ECO:0000259" key="2">
    <source>
        <dbReference type="Pfam" id="PF02369"/>
    </source>
</evidence>
<evidence type="ECO:0000313" key="3">
    <source>
        <dbReference type="EMBL" id="PIU33417.1"/>
    </source>
</evidence>
<dbReference type="EMBL" id="PEXA01000005">
    <property type="protein sequence ID" value="PIU33417.1"/>
    <property type="molecule type" value="Genomic_DNA"/>
</dbReference>
<dbReference type="SUPFAM" id="SSF49373">
    <property type="entry name" value="Invasin/intimin cell-adhesion fragments"/>
    <property type="match status" value="1"/>
</dbReference>
<comment type="caution">
    <text evidence="3">The sequence shown here is derived from an EMBL/GenBank/DDBJ whole genome shotgun (WGS) entry which is preliminary data.</text>
</comment>
<name>A0A2M6YQK2_9BACT</name>
<comment type="similarity">
    <text evidence="1">Belongs to the intimin/invasin family.</text>
</comment>